<dbReference type="Pfam" id="PF14306">
    <property type="entry name" value="PUA_2"/>
    <property type="match status" value="2"/>
</dbReference>
<dbReference type="Pfam" id="PF01583">
    <property type="entry name" value="APS_kinase"/>
    <property type="match status" value="2"/>
</dbReference>
<feature type="domain" description="Sulphate adenylyltransferase catalytic" evidence="3">
    <location>
        <begin position="150"/>
        <end position="232"/>
    </location>
</feature>
<dbReference type="InterPro" id="IPR027417">
    <property type="entry name" value="P-loop_NTPase"/>
</dbReference>
<evidence type="ECO:0000259" key="3">
    <source>
        <dbReference type="Pfam" id="PF01747"/>
    </source>
</evidence>
<feature type="domain" description="APS kinase" evidence="2">
    <location>
        <begin position="353"/>
        <end position="392"/>
    </location>
</feature>
<protein>
    <submittedName>
        <fullName evidence="5">Probable sulfate adenylyltransferase</fullName>
    </submittedName>
</protein>
<dbReference type="Pfam" id="PF01747">
    <property type="entry name" value="ATP-sulfurylase"/>
    <property type="match status" value="2"/>
</dbReference>
<dbReference type="InterPro" id="IPR014729">
    <property type="entry name" value="Rossmann-like_a/b/a_fold"/>
</dbReference>
<dbReference type="GO" id="GO:0004781">
    <property type="term" value="F:sulfate adenylyltransferase (ATP) activity"/>
    <property type="evidence" value="ECO:0007669"/>
    <property type="project" value="InterPro"/>
</dbReference>
<dbReference type="OrthoDB" id="468at2759"/>
<dbReference type="PANTHER" id="PTHR42700">
    <property type="entry name" value="SULFATE ADENYLYLTRANSFERASE"/>
    <property type="match status" value="1"/>
</dbReference>
<dbReference type="Gene3D" id="3.40.50.620">
    <property type="entry name" value="HUPs"/>
    <property type="match status" value="2"/>
</dbReference>
<gene>
    <name evidence="5" type="ORF">UTRI_02456</name>
</gene>
<dbReference type="InterPro" id="IPR024951">
    <property type="entry name" value="Sulfurylase_cat_dom"/>
</dbReference>
<evidence type="ECO:0000313" key="6">
    <source>
        <dbReference type="Proteomes" id="UP000324022"/>
    </source>
</evidence>
<dbReference type="SUPFAM" id="SSF88697">
    <property type="entry name" value="PUA domain-like"/>
    <property type="match status" value="1"/>
</dbReference>
<reference evidence="5 6" key="1">
    <citation type="submission" date="2018-03" db="EMBL/GenBank/DDBJ databases">
        <authorList>
            <person name="Guldener U."/>
        </authorList>
    </citation>
    <scope>NUCLEOTIDE SEQUENCE [LARGE SCALE GENOMIC DNA]</scope>
    <source>
        <strain evidence="5 6">NBRC100155</strain>
    </source>
</reference>
<dbReference type="GO" id="GO:0004020">
    <property type="term" value="F:adenylylsulfate kinase activity"/>
    <property type="evidence" value="ECO:0007669"/>
    <property type="project" value="InterPro"/>
</dbReference>
<feature type="domain" description="APS kinase" evidence="2">
    <location>
        <begin position="393"/>
        <end position="487"/>
    </location>
</feature>
<evidence type="ECO:0000259" key="2">
    <source>
        <dbReference type="Pfam" id="PF01583"/>
    </source>
</evidence>
<dbReference type="CDD" id="cd02027">
    <property type="entry name" value="APSK"/>
    <property type="match status" value="1"/>
</dbReference>
<dbReference type="SUPFAM" id="SSF52540">
    <property type="entry name" value="P-loop containing nucleoside triphosphate hydrolases"/>
    <property type="match status" value="1"/>
</dbReference>
<dbReference type="InterPro" id="IPR025980">
    <property type="entry name" value="ATP-Sase_PUA-like_dom"/>
</dbReference>
<keyword evidence="5" id="KW-0548">Nucleotidyltransferase</keyword>
<feature type="domain" description="ATP-sulfurylase PUA-like" evidence="4">
    <location>
        <begin position="103"/>
        <end position="140"/>
    </location>
</feature>
<dbReference type="EMBL" id="OOIN01000013">
    <property type="protein sequence ID" value="SPO26180.1"/>
    <property type="molecule type" value="Genomic_DNA"/>
</dbReference>
<dbReference type="InterPro" id="IPR059117">
    <property type="entry name" value="APS_kinase_dom"/>
</dbReference>
<dbReference type="GO" id="GO:0005737">
    <property type="term" value="C:cytoplasm"/>
    <property type="evidence" value="ECO:0007669"/>
    <property type="project" value="TreeGrafter"/>
</dbReference>
<dbReference type="SUPFAM" id="SSF52374">
    <property type="entry name" value="Nucleotidylyl transferase"/>
    <property type="match status" value="1"/>
</dbReference>
<dbReference type="Gene3D" id="3.40.50.300">
    <property type="entry name" value="P-loop containing nucleotide triphosphate hydrolases"/>
    <property type="match status" value="2"/>
</dbReference>
<keyword evidence="1 5" id="KW-0808">Transferase</keyword>
<accession>A0A5C3E7S0</accession>
<feature type="domain" description="ATP-sulfurylase PUA-like" evidence="4">
    <location>
        <begin position="4"/>
        <end position="102"/>
    </location>
</feature>
<name>A0A5C3E7S0_9BASI</name>
<dbReference type="GO" id="GO:0019379">
    <property type="term" value="P:sulfate assimilation, phosphoadenylyl sulfate reduction by phosphoadenylyl-sulfate reductase (thioredoxin)"/>
    <property type="evidence" value="ECO:0007669"/>
    <property type="project" value="TreeGrafter"/>
</dbReference>
<dbReference type="Proteomes" id="UP000324022">
    <property type="component" value="Unassembled WGS sequence"/>
</dbReference>
<dbReference type="GO" id="GO:0005524">
    <property type="term" value="F:ATP binding"/>
    <property type="evidence" value="ECO:0007669"/>
    <property type="project" value="InterPro"/>
</dbReference>
<dbReference type="Gene3D" id="3.10.400.10">
    <property type="entry name" value="Sulfate adenylyltransferase"/>
    <property type="match status" value="2"/>
</dbReference>
<evidence type="ECO:0000256" key="1">
    <source>
        <dbReference type="ARBA" id="ARBA00022679"/>
    </source>
</evidence>
<dbReference type="InterPro" id="IPR015947">
    <property type="entry name" value="PUA-like_sf"/>
</dbReference>
<dbReference type="PANTHER" id="PTHR42700:SF1">
    <property type="entry name" value="SULFATE ADENYLYLTRANSFERASE"/>
    <property type="match status" value="1"/>
</dbReference>
<evidence type="ECO:0000313" key="5">
    <source>
        <dbReference type="EMBL" id="SPO26180.1"/>
    </source>
</evidence>
<dbReference type="GO" id="GO:0010134">
    <property type="term" value="P:sulfate assimilation via adenylyl sulfate reduction"/>
    <property type="evidence" value="ECO:0007669"/>
    <property type="project" value="TreeGrafter"/>
</dbReference>
<dbReference type="AlphaFoldDB" id="A0A5C3E7S0"/>
<feature type="domain" description="Sulphate adenylyltransferase catalytic" evidence="3">
    <location>
        <begin position="272"/>
        <end position="345"/>
    </location>
</feature>
<evidence type="ECO:0000259" key="4">
    <source>
        <dbReference type="Pfam" id="PF14306"/>
    </source>
</evidence>
<organism evidence="5 6">
    <name type="scientific">Ustilago trichophora</name>
    <dbReference type="NCBI Taxonomy" id="86804"/>
    <lineage>
        <taxon>Eukaryota</taxon>
        <taxon>Fungi</taxon>
        <taxon>Dikarya</taxon>
        <taxon>Basidiomycota</taxon>
        <taxon>Ustilaginomycotina</taxon>
        <taxon>Ustilaginomycetes</taxon>
        <taxon>Ustilaginales</taxon>
        <taxon>Ustilaginaceae</taxon>
        <taxon>Ustilago</taxon>
    </lineage>
</organism>
<keyword evidence="6" id="KW-1185">Reference proteome</keyword>
<dbReference type="InterPro" id="IPR050512">
    <property type="entry name" value="Sulf_AdTrans/APS_kinase"/>
</dbReference>
<sequence length="510" mass="56191">MANAPHGGVLKDLLVRDAPIAAQLRQEADTLPELVLTERQLCDLELIINGGFSPLQGFMNQADYNGCLDNMRLTDGNLFPMPITLDVDQQQIQALGLQQGARVREAKAVFGSDDLAHPAITYLHKSVKDFYVGGEVQAISKPAYYDYVALRYTPAELRQHFAKIAWRKVVAFQTRNPMHRAHRELTVRAARQRQANVLIHPVVGMTKPGDVDHYTRVRVYQSLMPRYPNGMAPSLFSPLPCAWVVPVRLSGTPSSARTLVSPTLSSVVTTPTLVTKYTEELGIEMVPFQQMTYIPSTDEYQPVDEVSPGVQTMDISGTELRRRLRTGAAIPDWFSYESVVKTLRESYPPKAKQGFTLFLTGLHNSGKDQIARALQVKLNEQGGRSVSLLLGETRISFVAAELTRAGAAVIAAPIAPYEKSRIAARDTITKTGGAGNFFLIHVATPLEFCEQTDRKGNYAKARAGQIKGFTGVDDVYEEPTDADLVVDISRQSVAEITHSIILLLEASSLI</sequence>
<proteinExistence type="predicted"/>